<dbReference type="EMBL" id="KN716310">
    <property type="protein sequence ID" value="KJH47372.1"/>
    <property type="molecule type" value="Genomic_DNA"/>
</dbReference>
<dbReference type="AlphaFoldDB" id="A0A0D8XU79"/>
<dbReference type="STRING" id="29172.A0A0D8XU79"/>
<dbReference type="SMART" id="SM00034">
    <property type="entry name" value="CLECT"/>
    <property type="match status" value="1"/>
</dbReference>
<dbReference type="Gene3D" id="3.10.100.10">
    <property type="entry name" value="Mannose-Binding Protein A, subunit A"/>
    <property type="match status" value="1"/>
</dbReference>
<dbReference type="InterPro" id="IPR016187">
    <property type="entry name" value="CTDL_fold"/>
</dbReference>
<keyword evidence="3" id="KW-1185">Reference proteome</keyword>
<reference evidence="3" key="2">
    <citation type="journal article" date="2016" name="Sci. Rep.">
        <title>Dictyocaulus viviparus genome, variome and transcriptome elucidate lungworm biology and support future intervention.</title>
        <authorList>
            <person name="McNulty S.N."/>
            <person name="Strube C."/>
            <person name="Rosa B.A."/>
            <person name="Martin J.C."/>
            <person name="Tyagi R."/>
            <person name="Choi Y.J."/>
            <person name="Wang Q."/>
            <person name="Hallsworth Pepin K."/>
            <person name="Zhang X."/>
            <person name="Ozersky P."/>
            <person name="Wilson R.K."/>
            <person name="Sternberg P.W."/>
            <person name="Gasser R.B."/>
            <person name="Mitreva M."/>
        </authorList>
    </citation>
    <scope>NUCLEOTIDE SEQUENCE [LARGE SCALE GENOMIC DNA]</scope>
    <source>
        <strain evidence="3">HannoverDv2000</strain>
    </source>
</reference>
<protein>
    <submittedName>
        <fullName evidence="2">Lectin C-type domain protein</fullName>
    </submittedName>
</protein>
<gene>
    <name evidence="2" type="ORF">DICVIV_06535</name>
</gene>
<evidence type="ECO:0000313" key="2">
    <source>
        <dbReference type="EMBL" id="KJH47372.1"/>
    </source>
</evidence>
<proteinExistence type="predicted"/>
<dbReference type="OrthoDB" id="418245at2759"/>
<sequence>MTVEEMHEYSGCENVFQKNKMTHTYALLEDHYYIALNLMRNRAPFLTLLQTSHITVTLLSLRVNRPETMIPWMAPVVIFLSLLTSSRCLSTDDRNQSTVLDIELYCPEGWSNLGRKCYKIYHIEKSWPQALKMCARYGAHLVRIDTPRENKFIASLFSRPGRSSNQQSWIGLASQSQVGEVAFVWSNGVPASRYVGFWKESQPDYKSGSCTMVEKARSDVTVSNTELEWSLERCNILRPFICEKSACSKVTKELERNFFKELSYKNG</sequence>
<dbReference type="InterPro" id="IPR050111">
    <property type="entry name" value="C-type_lectin/snaclec_domain"/>
</dbReference>
<evidence type="ECO:0000313" key="3">
    <source>
        <dbReference type="Proteomes" id="UP000053766"/>
    </source>
</evidence>
<organism evidence="2 3">
    <name type="scientific">Dictyocaulus viviparus</name>
    <name type="common">Bovine lungworm</name>
    <dbReference type="NCBI Taxonomy" id="29172"/>
    <lineage>
        <taxon>Eukaryota</taxon>
        <taxon>Metazoa</taxon>
        <taxon>Ecdysozoa</taxon>
        <taxon>Nematoda</taxon>
        <taxon>Chromadorea</taxon>
        <taxon>Rhabditida</taxon>
        <taxon>Rhabditina</taxon>
        <taxon>Rhabditomorpha</taxon>
        <taxon>Strongyloidea</taxon>
        <taxon>Metastrongylidae</taxon>
        <taxon>Dictyocaulus</taxon>
    </lineage>
</organism>
<name>A0A0D8XU79_DICVI</name>
<accession>A0A0D8XU79</accession>
<dbReference type="PANTHER" id="PTHR22803">
    <property type="entry name" value="MANNOSE, PHOSPHOLIPASE, LECTIN RECEPTOR RELATED"/>
    <property type="match status" value="1"/>
</dbReference>
<dbReference type="CDD" id="cd00037">
    <property type="entry name" value="CLECT"/>
    <property type="match status" value="1"/>
</dbReference>
<dbReference type="SUPFAM" id="SSF56436">
    <property type="entry name" value="C-type lectin-like"/>
    <property type="match status" value="1"/>
</dbReference>
<dbReference type="InterPro" id="IPR016186">
    <property type="entry name" value="C-type_lectin-like/link_sf"/>
</dbReference>
<evidence type="ECO:0000259" key="1">
    <source>
        <dbReference type="PROSITE" id="PS50041"/>
    </source>
</evidence>
<feature type="domain" description="C-type lectin" evidence="1">
    <location>
        <begin position="113"/>
        <end position="243"/>
    </location>
</feature>
<dbReference type="PROSITE" id="PS50041">
    <property type="entry name" value="C_TYPE_LECTIN_2"/>
    <property type="match status" value="1"/>
</dbReference>
<dbReference type="Proteomes" id="UP000053766">
    <property type="component" value="Unassembled WGS sequence"/>
</dbReference>
<dbReference type="Pfam" id="PF00059">
    <property type="entry name" value="Lectin_C"/>
    <property type="match status" value="1"/>
</dbReference>
<dbReference type="InterPro" id="IPR001304">
    <property type="entry name" value="C-type_lectin-like"/>
</dbReference>
<reference evidence="2 3" key="1">
    <citation type="submission" date="2013-11" db="EMBL/GenBank/DDBJ databases">
        <title>Draft genome of the bovine lungworm Dictyocaulus viviparus.</title>
        <authorList>
            <person name="Mitreva M."/>
        </authorList>
    </citation>
    <scope>NUCLEOTIDE SEQUENCE [LARGE SCALE GENOMIC DNA]</scope>
    <source>
        <strain evidence="2 3">HannoverDv2000</strain>
    </source>
</reference>